<sequence>MSTGKQRSLGGCLGAWAAGMAAVLASWGAQGQADVEFDEAFLRSPVDIRMFSQETLMPAGEHSVDVIVNDTWKGRHIMTFRVPAGEAGGAQPCFDAALLDTLGFDADAYSAGLRASSPDAPACQPLHVIVPDARAAFDSGELRLTITAPQSLLRRQARGYVDPALWEDGVTAGMLQYDYLGYRSESSLAGAADDTSHYLGLRGGLNLGKWRLRYRSALNAGGGRGTSYQGLAAYAERGIASWRSRFTVGDAMTDGQVFDSLGFRGVQLASEDRMYPDSQRGFAPVVQGIARSNARVSITQQGNLIYETTVPPGAFVIDDLYPTGAGGDLRVAVTEADGSTSTFTVAYAAMPELLRPGVTRYSVMAGQYRNNVVDDTPALFMGTLRHGFSNVVTGYGGVLAAQGYQAAASGIALNTQFGAISSDITYARSDLGDAGRHDGHSIRLGYSKILPATQTSLALAAYRYSSAGFYDANDAFLLREFAGDDTPWQFTSLKSRRNRFQLSLSQALPGSWGAISANASRQDYWGGSGADTEFQLQYNNRIGQVNYGVSAGRTRLLETGQWNNQIMLTLSVPLGSTARAPNLSATYSRDRYSQGAQTALSGTAGDDHQYGYNVFASTVQGRPGPRVTTAGASASWSAPFANVGASASAGKDYRQFSASVSGGVVAYAGGVVMGPMLGETAALVEAPGAQGARITNYSGVRLDSRGRAIVPYLSPYRQNTVEIDPKGISTDIAVKETSRNLAPTAGAIALVRFETVAGHSVLMTIVDHAGGVLPFGAAVMDEQGGHLGYVAQAGQALVRLPAQAGRVRIKWGEAQEESCTVAYNLGDGGVRHAAGFQEFSASCMPEPEDGHGGR</sequence>
<evidence type="ECO:0008006" key="14">
    <source>
        <dbReference type="Google" id="ProtNLM"/>
    </source>
</evidence>
<evidence type="ECO:0000256" key="7">
    <source>
        <dbReference type="ARBA" id="ARBA00023136"/>
    </source>
</evidence>
<dbReference type="InterPro" id="IPR000015">
    <property type="entry name" value="Fimb_usher"/>
</dbReference>
<evidence type="ECO:0000256" key="2">
    <source>
        <dbReference type="ARBA" id="ARBA00008064"/>
    </source>
</evidence>
<dbReference type="InterPro" id="IPR042186">
    <property type="entry name" value="FimD_plug_dom"/>
</dbReference>
<dbReference type="EMBL" id="NEVK01000007">
    <property type="protein sequence ID" value="OZI17141.1"/>
    <property type="molecule type" value="Genomic_DNA"/>
</dbReference>
<keyword evidence="8 9" id="KW-0998">Cell outer membrane</keyword>
<dbReference type="InterPro" id="IPR043142">
    <property type="entry name" value="PapC-like_C_sf"/>
</dbReference>
<evidence type="ECO:0000256" key="5">
    <source>
        <dbReference type="ARBA" id="ARBA00022692"/>
    </source>
</evidence>
<keyword evidence="13" id="KW-1185">Reference proteome</keyword>
<dbReference type="Gene3D" id="2.60.40.2070">
    <property type="match status" value="1"/>
</dbReference>
<comment type="similarity">
    <text evidence="2 9">Belongs to the fimbrial export usher family.</text>
</comment>
<keyword evidence="4" id="KW-1134">Transmembrane beta strand</keyword>
<dbReference type="PANTHER" id="PTHR30451:SF20">
    <property type="entry name" value="FIMBRIAE USHER"/>
    <property type="match status" value="1"/>
</dbReference>
<evidence type="ECO:0000313" key="12">
    <source>
        <dbReference type="EMBL" id="OZI17141.1"/>
    </source>
</evidence>
<dbReference type="GO" id="GO:0015473">
    <property type="term" value="F:fimbrial usher porin activity"/>
    <property type="evidence" value="ECO:0007669"/>
    <property type="project" value="InterPro"/>
</dbReference>
<dbReference type="Pfam" id="PF00577">
    <property type="entry name" value="Usher"/>
    <property type="match status" value="1"/>
</dbReference>
<dbReference type="Pfam" id="PF13954">
    <property type="entry name" value="PapC_N"/>
    <property type="match status" value="1"/>
</dbReference>
<dbReference type="PROSITE" id="PS01151">
    <property type="entry name" value="FIMBRIAL_USHER"/>
    <property type="match status" value="1"/>
</dbReference>
<dbReference type="InterPro" id="IPR018030">
    <property type="entry name" value="Fimbrial_membr_usher_CS"/>
</dbReference>
<reference evidence="13" key="1">
    <citation type="submission" date="2017-05" db="EMBL/GenBank/DDBJ databases">
        <title>Complete and WGS of Bordetella genogroups.</title>
        <authorList>
            <person name="Spilker T."/>
            <person name="Lipuma J."/>
        </authorList>
    </citation>
    <scope>NUCLEOTIDE SEQUENCE [LARGE SCALE GENOMIC DNA]</scope>
    <source>
        <strain evidence="13">AU18089</strain>
    </source>
</reference>
<protein>
    <recommendedName>
        <fullName evidence="14">Usher protein</fullName>
    </recommendedName>
</protein>
<dbReference type="PANTHER" id="PTHR30451">
    <property type="entry name" value="OUTER MEMBRANE USHER PROTEIN"/>
    <property type="match status" value="1"/>
</dbReference>
<organism evidence="12 13">
    <name type="scientific">Bordetella genomosp. 7</name>
    <dbReference type="NCBI Taxonomy" id="1416805"/>
    <lineage>
        <taxon>Bacteria</taxon>
        <taxon>Pseudomonadati</taxon>
        <taxon>Pseudomonadota</taxon>
        <taxon>Betaproteobacteria</taxon>
        <taxon>Burkholderiales</taxon>
        <taxon>Alcaligenaceae</taxon>
        <taxon>Bordetella</taxon>
    </lineage>
</organism>
<dbReference type="FunFam" id="2.60.40.3110:FF:000001">
    <property type="entry name" value="Putative fimbrial outer membrane usher"/>
    <property type="match status" value="1"/>
</dbReference>
<dbReference type="SUPFAM" id="SSF141729">
    <property type="entry name" value="FimD N-terminal domain-like"/>
    <property type="match status" value="1"/>
</dbReference>
<keyword evidence="3 9" id="KW-0813">Transport</keyword>
<dbReference type="Pfam" id="PF13953">
    <property type="entry name" value="PapC_C"/>
    <property type="match status" value="1"/>
</dbReference>
<comment type="caution">
    <text evidence="12">The sequence shown here is derived from an EMBL/GenBank/DDBJ whole genome shotgun (WGS) entry which is preliminary data.</text>
</comment>
<dbReference type="InterPro" id="IPR025885">
    <property type="entry name" value="PapC_N"/>
</dbReference>
<comment type="subcellular location">
    <subcellularLocation>
        <location evidence="1 9">Cell outer membrane</location>
        <topology evidence="1 9">Multi-pass membrane protein</topology>
    </subcellularLocation>
</comment>
<evidence type="ECO:0000256" key="4">
    <source>
        <dbReference type="ARBA" id="ARBA00022452"/>
    </source>
</evidence>
<evidence type="ECO:0000259" key="10">
    <source>
        <dbReference type="Pfam" id="PF13953"/>
    </source>
</evidence>
<keyword evidence="9" id="KW-1029">Fimbrium biogenesis</keyword>
<feature type="domain" description="PapC-like C-terminal" evidence="10">
    <location>
        <begin position="762"/>
        <end position="825"/>
    </location>
</feature>
<dbReference type="Gene3D" id="2.60.40.3110">
    <property type="match status" value="1"/>
</dbReference>
<feature type="domain" description="PapC N-terminal" evidence="11">
    <location>
        <begin position="36"/>
        <end position="179"/>
    </location>
</feature>
<dbReference type="InterPro" id="IPR037224">
    <property type="entry name" value="PapC_N_sf"/>
</dbReference>
<keyword evidence="6" id="KW-0732">Signal</keyword>
<dbReference type="GO" id="GO:0009279">
    <property type="term" value="C:cell outer membrane"/>
    <property type="evidence" value="ECO:0007669"/>
    <property type="project" value="UniProtKB-SubCell"/>
</dbReference>
<keyword evidence="5 9" id="KW-0812">Transmembrane</keyword>
<keyword evidence="7 9" id="KW-0472">Membrane</keyword>
<accession>A0A261QWP4</accession>
<evidence type="ECO:0000259" key="11">
    <source>
        <dbReference type="Pfam" id="PF13954"/>
    </source>
</evidence>
<dbReference type="InterPro" id="IPR025949">
    <property type="entry name" value="PapC-like_C"/>
</dbReference>
<name>A0A261QWP4_9BORD</name>
<dbReference type="Proteomes" id="UP000216947">
    <property type="component" value="Unassembled WGS sequence"/>
</dbReference>
<evidence type="ECO:0000256" key="9">
    <source>
        <dbReference type="RuleBase" id="RU003884"/>
    </source>
</evidence>
<dbReference type="AlphaFoldDB" id="A0A261QWP4"/>
<dbReference type="GO" id="GO:0009297">
    <property type="term" value="P:pilus assembly"/>
    <property type="evidence" value="ECO:0007669"/>
    <property type="project" value="InterPro"/>
</dbReference>
<dbReference type="Gene3D" id="2.60.40.2610">
    <property type="entry name" value="Outer membrane usher protein FimD, plug domain"/>
    <property type="match status" value="1"/>
</dbReference>
<evidence type="ECO:0000256" key="1">
    <source>
        <dbReference type="ARBA" id="ARBA00004571"/>
    </source>
</evidence>
<gene>
    <name evidence="12" type="ORF">CAL19_14950</name>
</gene>
<evidence type="ECO:0000256" key="6">
    <source>
        <dbReference type="ARBA" id="ARBA00022729"/>
    </source>
</evidence>
<dbReference type="Gene3D" id="3.10.20.410">
    <property type="match status" value="1"/>
</dbReference>
<evidence type="ECO:0000256" key="3">
    <source>
        <dbReference type="ARBA" id="ARBA00022448"/>
    </source>
</evidence>
<evidence type="ECO:0000313" key="13">
    <source>
        <dbReference type="Proteomes" id="UP000216947"/>
    </source>
</evidence>
<proteinExistence type="inferred from homology"/>
<evidence type="ECO:0000256" key="8">
    <source>
        <dbReference type="ARBA" id="ARBA00023237"/>
    </source>
</evidence>